<accession>A0A223NUF4</accession>
<protein>
    <submittedName>
        <fullName evidence="1">Uncharacterized protein</fullName>
    </submittedName>
</protein>
<dbReference type="EMBL" id="CP022743">
    <property type="protein sequence ID" value="ASU33529.1"/>
    <property type="molecule type" value="Genomic_DNA"/>
</dbReference>
<evidence type="ECO:0000313" key="2">
    <source>
        <dbReference type="Proteomes" id="UP000215002"/>
    </source>
</evidence>
<dbReference type="Proteomes" id="UP000215002">
    <property type="component" value="Chromosome"/>
</dbReference>
<sequence>MEKGRAVSFFVLNSLPIKKTKSLSAELCGIIPTLQAPII</sequence>
<name>A0A223NUF4_9SPHI</name>
<reference evidence="1 2" key="1">
    <citation type="submission" date="2017-08" db="EMBL/GenBank/DDBJ databases">
        <title>Complete genome sequence of Mucilaginibacter sp. strain BJC16-A31.</title>
        <authorList>
            <consortium name="Henan University of Science and Technology"/>
            <person name="You X."/>
        </authorList>
    </citation>
    <scope>NUCLEOTIDE SEQUENCE [LARGE SCALE GENOMIC DNA]</scope>
    <source>
        <strain evidence="1 2">BJC16-A31</strain>
    </source>
</reference>
<gene>
    <name evidence="1" type="ORF">MuYL_1631</name>
</gene>
<dbReference type="AlphaFoldDB" id="A0A223NUF4"/>
<organism evidence="1 2">
    <name type="scientific">Mucilaginibacter xinganensis</name>
    <dbReference type="NCBI Taxonomy" id="1234841"/>
    <lineage>
        <taxon>Bacteria</taxon>
        <taxon>Pseudomonadati</taxon>
        <taxon>Bacteroidota</taxon>
        <taxon>Sphingobacteriia</taxon>
        <taxon>Sphingobacteriales</taxon>
        <taxon>Sphingobacteriaceae</taxon>
        <taxon>Mucilaginibacter</taxon>
    </lineage>
</organism>
<evidence type="ECO:0000313" key="1">
    <source>
        <dbReference type="EMBL" id="ASU33529.1"/>
    </source>
</evidence>
<dbReference type="KEGG" id="muc:MuYL_1631"/>
<proteinExistence type="predicted"/>
<keyword evidence="2" id="KW-1185">Reference proteome</keyword>